<dbReference type="KEGG" id="pkz:C5L36_0D05370"/>
<reference evidence="7 8" key="1">
    <citation type="submission" date="2018-06" db="EMBL/GenBank/DDBJ databases">
        <title>Population genomics shows no distinction between pathogenic Candida krusei and environmental Pichia kudriavzevii: One species, four names.</title>
        <authorList>
            <person name="Douglass A.P."/>
            <person name="Offei B."/>
            <person name="Braun-Galleani S."/>
            <person name="Coughlan A.Y."/>
            <person name="Martos A."/>
            <person name="Ortiz-Merino R.A."/>
            <person name="Byrne K.P."/>
            <person name="Wolfe K.H."/>
        </authorList>
    </citation>
    <scope>NUCLEOTIDE SEQUENCE [LARGE SCALE GENOMIC DNA]</scope>
    <source>
        <strain evidence="7 8">CBS573</strain>
    </source>
</reference>
<dbReference type="PANTHER" id="PTHR12143">
    <property type="entry name" value="PEPTIDE N-GLYCANASE PNGASE -RELATED"/>
    <property type="match status" value="1"/>
</dbReference>
<evidence type="ECO:0000256" key="1">
    <source>
        <dbReference type="ARBA" id="ARBA00009390"/>
    </source>
</evidence>
<dbReference type="Pfam" id="PF01841">
    <property type="entry name" value="Transglut_core"/>
    <property type="match status" value="1"/>
</dbReference>
<dbReference type="EMBL" id="CP028776">
    <property type="protein sequence ID" value="AWU77811.1"/>
    <property type="molecule type" value="Genomic_DNA"/>
</dbReference>
<keyword evidence="3" id="KW-0862">Zinc</keyword>
<protein>
    <recommendedName>
        <fullName evidence="4">Peptide:N-glycanase 1</fullName>
    </recommendedName>
</protein>
<dbReference type="InterPro" id="IPR038765">
    <property type="entry name" value="Papain-like_cys_pep_sf"/>
</dbReference>
<sequence>MCIMCGSSAYTGNETGIYIDQAFVCRIKDTLYNGRVDMLHKVIQHLTRNKHLLNEAIKYPFLNQVIHLSKNFRPLTDDEQNAAIDTVLSSEVYDRVKDEEMKQDPNYEYVEVLVKQLLRWFKEEFFTWVNKLDCPNCGNKEQEQIRHLPGLRPYKYEHFQGKATIIERYQCLKCLSTYEFPRYNDIRTLLKTRKGRCGEWNNCFIAILKSLDIDTRFIWNAEDHVWCEYYNEREGRWIHLDSCENSYDQPYLYNEGWGKKMSYTFAIGPNYIIDVSDKYLSPNRPENHLPRNKCPEVSLKGILAHHNAQSILASSKDTILRTTSQLIADLMNARGKVHPVHTETTSTNEGASLLPRQSGAGAWTRQRGEDNNE</sequence>
<dbReference type="OrthoDB" id="409136at2759"/>
<dbReference type="Gene3D" id="3.10.620.30">
    <property type="match status" value="1"/>
</dbReference>
<dbReference type="PANTHER" id="PTHR12143:SF19">
    <property type="entry name" value="PEPTIDE-N(4)-(N-ACETYL-BETA-GLUCOSAMINYL)ASPARAGINE AMIDASE"/>
    <property type="match status" value="1"/>
</dbReference>
<evidence type="ECO:0000256" key="3">
    <source>
        <dbReference type="ARBA" id="ARBA00022833"/>
    </source>
</evidence>
<dbReference type="Proteomes" id="UP000249293">
    <property type="component" value="Chromosome 4"/>
</dbReference>
<dbReference type="GO" id="GO:0006516">
    <property type="term" value="P:glycoprotein catabolic process"/>
    <property type="evidence" value="ECO:0007669"/>
    <property type="project" value="TreeGrafter"/>
</dbReference>
<dbReference type="GeneID" id="40385640"/>
<dbReference type="GO" id="GO:0005634">
    <property type="term" value="C:nucleus"/>
    <property type="evidence" value="ECO:0007669"/>
    <property type="project" value="TreeGrafter"/>
</dbReference>
<dbReference type="InterPro" id="IPR050883">
    <property type="entry name" value="PNGase"/>
</dbReference>
<proteinExistence type="inferred from homology"/>
<name>A0A2U9R9J6_PICKU</name>
<evidence type="ECO:0000259" key="6">
    <source>
        <dbReference type="SMART" id="SM00460"/>
    </source>
</evidence>
<accession>A0A2U9R9J6</accession>
<dbReference type="GO" id="GO:0046872">
    <property type="term" value="F:metal ion binding"/>
    <property type="evidence" value="ECO:0007669"/>
    <property type="project" value="UniProtKB-KW"/>
</dbReference>
<evidence type="ECO:0000256" key="2">
    <source>
        <dbReference type="ARBA" id="ARBA00022723"/>
    </source>
</evidence>
<evidence type="ECO:0000313" key="7">
    <source>
        <dbReference type="EMBL" id="AWU77811.1"/>
    </source>
</evidence>
<evidence type="ECO:0000313" key="8">
    <source>
        <dbReference type="Proteomes" id="UP000249293"/>
    </source>
</evidence>
<evidence type="ECO:0000256" key="5">
    <source>
        <dbReference type="SAM" id="MobiDB-lite"/>
    </source>
</evidence>
<organism evidence="7 8">
    <name type="scientific">Pichia kudriavzevii</name>
    <name type="common">Yeast</name>
    <name type="synonym">Issatchenkia orientalis</name>
    <dbReference type="NCBI Taxonomy" id="4909"/>
    <lineage>
        <taxon>Eukaryota</taxon>
        <taxon>Fungi</taxon>
        <taxon>Dikarya</taxon>
        <taxon>Ascomycota</taxon>
        <taxon>Saccharomycotina</taxon>
        <taxon>Pichiomycetes</taxon>
        <taxon>Pichiales</taxon>
        <taxon>Pichiaceae</taxon>
        <taxon>Pichia</taxon>
    </lineage>
</organism>
<dbReference type="AlphaFoldDB" id="A0A2U9R9J6"/>
<comment type="similarity">
    <text evidence="1">Belongs to the transglutaminase-like superfamily. PNGase family.</text>
</comment>
<feature type="domain" description="Transglutaminase-like" evidence="6">
    <location>
        <begin position="189"/>
        <end position="244"/>
    </location>
</feature>
<dbReference type="RefSeq" id="XP_029323288.1">
    <property type="nucleotide sequence ID" value="XM_029467428.1"/>
</dbReference>
<feature type="region of interest" description="Disordered" evidence="5">
    <location>
        <begin position="339"/>
        <end position="373"/>
    </location>
</feature>
<dbReference type="Gene3D" id="2.20.25.10">
    <property type="match status" value="1"/>
</dbReference>
<gene>
    <name evidence="7" type="ORF">C5L36_0D05370</name>
</gene>
<evidence type="ECO:0000256" key="4">
    <source>
        <dbReference type="ARBA" id="ARBA00032858"/>
    </source>
</evidence>
<dbReference type="STRING" id="4909.A0A2U9R9J6"/>
<dbReference type="GO" id="GO:0005829">
    <property type="term" value="C:cytosol"/>
    <property type="evidence" value="ECO:0007669"/>
    <property type="project" value="TreeGrafter"/>
</dbReference>
<dbReference type="SUPFAM" id="SSF54001">
    <property type="entry name" value="Cysteine proteinases"/>
    <property type="match status" value="1"/>
</dbReference>
<dbReference type="SMART" id="SM00460">
    <property type="entry name" value="TGc"/>
    <property type="match status" value="1"/>
</dbReference>
<dbReference type="InterPro" id="IPR002931">
    <property type="entry name" value="Transglutaminase-like"/>
</dbReference>
<keyword evidence="2" id="KW-0479">Metal-binding</keyword>
<dbReference type="GO" id="GO:0000224">
    <property type="term" value="F:peptide-N4-(N-acetyl-beta-glucosaminyl)asparagine amidase activity"/>
    <property type="evidence" value="ECO:0007669"/>
    <property type="project" value="TreeGrafter"/>
</dbReference>
<dbReference type="VEuPathDB" id="FungiDB:C5L36_0D05370"/>
<keyword evidence="8" id="KW-1185">Reference proteome</keyword>